<dbReference type="PROSITE" id="PS51257">
    <property type="entry name" value="PROKAR_LIPOPROTEIN"/>
    <property type="match status" value="1"/>
</dbReference>
<keyword evidence="9" id="KW-1185">Reference proteome</keyword>
<comment type="subcellular location">
    <subcellularLocation>
        <location evidence="1">Membrane</location>
    </subcellularLocation>
</comment>
<dbReference type="InterPro" id="IPR000923">
    <property type="entry name" value="BlueCu_1"/>
</dbReference>
<keyword evidence="3" id="KW-0479">Metal-binding</keyword>
<dbReference type="RefSeq" id="WP_224828919.1">
    <property type="nucleotide sequence ID" value="NZ_JAIVEF010000012.1"/>
</dbReference>
<comment type="caution">
    <text evidence="8">The sequence shown here is derived from an EMBL/GenBank/DDBJ whole genome shotgun (WGS) entry which is preliminary data.</text>
</comment>
<accession>A0ABD5Q9H6</accession>
<evidence type="ECO:0000313" key="8">
    <source>
        <dbReference type="EMBL" id="MFC4986406.1"/>
    </source>
</evidence>
<keyword evidence="5" id="KW-0186">Copper</keyword>
<dbReference type="EMBL" id="JBHSJG010000004">
    <property type="protein sequence ID" value="MFC4986406.1"/>
    <property type="molecule type" value="Genomic_DNA"/>
</dbReference>
<name>A0ABD5Q9H6_9EURY</name>
<dbReference type="PANTHER" id="PTHR34192:SF10">
    <property type="entry name" value="PLASTOCYANIN MAJOR ISOFORM, CHLOROPLASTIC-RELATED"/>
    <property type="match status" value="1"/>
</dbReference>
<dbReference type="PROSITE" id="PS00196">
    <property type="entry name" value="COPPER_BLUE"/>
    <property type="match status" value="1"/>
</dbReference>
<sequence length="144" mass="15142">MDRRGYLGALAGASSIALAGCTTLADVGERLSGGEEYEVGMSRNAFDPAEYEASVGDRVVWKNTSGADHTITALEGSLPEGADYFATGGFDGEDAAREAWRDSRGGRLEPRGTYGHTFEVPGTYDYICIPHVGAGMVGTVVVVE</sequence>
<dbReference type="Gene3D" id="2.60.40.420">
    <property type="entry name" value="Cupredoxins - blue copper proteins"/>
    <property type="match status" value="1"/>
</dbReference>
<keyword evidence="4" id="KW-0249">Electron transport</keyword>
<dbReference type="AlphaFoldDB" id="A0ABD5Q9H6"/>
<reference evidence="8 9" key="1">
    <citation type="journal article" date="2019" name="Int. J. Syst. Evol. Microbiol.">
        <title>The Global Catalogue of Microorganisms (GCM) 10K type strain sequencing project: providing services to taxonomists for standard genome sequencing and annotation.</title>
        <authorList>
            <consortium name="The Broad Institute Genomics Platform"/>
            <consortium name="The Broad Institute Genome Sequencing Center for Infectious Disease"/>
            <person name="Wu L."/>
            <person name="Ma J."/>
        </authorList>
    </citation>
    <scope>NUCLEOTIDE SEQUENCE [LARGE SCALE GENOMIC DNA]</scope>
    <source>
        <strain evidence="8 9">CGMCC 1.15824</strain>
    </source>
</reference>
<dbReference type="GO" id="GO:0046872">
    <property type="term" value="F:metal ion binding"/>
    <property type="evidence" value="ECO:0007669"/>
    <property type="project" value="UniProtKB-KW"/>
</dbReference>
<keyword evidence="6" id="KW-0472">Membrane</keyword>
<evidence type="ECO:0000256" key="4">
    <source>
        <dbReference type="ARBA" id="ARBA00022982"/>
    </source>
</evidence>
<dbReference type="InterPro" id="IPR008972">
    <property type="entry name" value="Cupredoxin"/>
</dbReference>
<evidence type="ECO:0000256" key="3">
    <source>
        <dbReference type="ARBA" id="ARBA00022723"/>
    </source>
</evidence>
<dbReference type="SUPFAM" id="SSF49503">
    <property type="entry name" value="Cupredoxins"/>
    <property type="match status" value="1"/>
</dbReference>
<dbReference type="InterPro" id="IPR028871">
    <property type="entry name" value="BlueCu_1_BS"/>
</dbReference>
<evidence type="ECO:0000256" key="6">
    <source>
        <dbReference type="ARBA" id="ARBA00023136"/>
    </source>
</evidence>
<proteinExistence type="predicted"/>
<dbReference type="Pfam" id="PF00127">
    <property type="entry name" value="Copper-bind"/>
    <property type="match status" value="1"/>
</dbReference>
<dbReference type="GO" id="GO:0016020">
    <property type="term" value="C:membrane"/>
    <property type="evidence" value="ECO:0007669"/>
    <property type="project" value="UniProtKB-SubCell"/>
</dbReference>
<organism evidence="8 9">
    <name type="scientific">Saliphagus infecundisoli</name>
    <dbReference type="NCBI Taxonomy" id="1849069"/>
    <lineage>
        <taxon>Archaea</taxon>
        <taxon>Methanobacteriati</taxon>
        <taxon>Methanobacteriota</taxon>
        <taxon>Stenosarchaea group</taxon>
        <taxon>Halobacteria</taxon>
        <taxon>Halobacteriales</taxon>
        <taxon>Natrialbaceae</taxon>
        <taxon>Saliphagus</taxon>
    </lineage>
</organism>
<protein>
    <submittedName>
        <fullName evidence="8">Plastocyanin/azurin family copper-binding protein</fullName>
    </submittedName>
</protein>
<dbReference type="PANTHER" id="PTHR34192">
    <property type="entry name" value="PLASTOCYANIN MAJOR ISOFORM, CHLOROPLASTIC-RELATED"/>
    <property type="match status" value="1"/>
</dbReference>
<evidence type="ECO:0000259" key="7">
    <source>
        <dbReference type="Pfam" id="PF00127"/>
    </source>
</evidence>
<evidence type="ECO:0000313" key="9">
    <source>
        <dbReference type="Proteomes" id="UP001595925"/>
    </source>
</evidence>
<evidence type="ECO:0000256" key="5">
    <source>
        <dbReference type="ARBA" id="ARBA00023008"/>
    </source>
</evidence>
<evidence type="ECO:0000256" key="1">
    <source>
        <dbReference type="ARBA" id="ARBA00004370"/>
    </source>
</evidence>
<gene>
    <name evidence="8" type="ORF">ACFPFO_01165</name>
</gene>
<evidence type="ECO:0000256" key="2">
    <source>
        <dbReference type="ARBA" id="ARBA00022448"/>
    </source>
</evidence>
<dbReference type="Proteomes" id="UP001595925">
    <property type="component" value="Unassembled WGS sequence"/>
</dbReference>
<feature type="domain" description="Blue (type 1) copper" evidence="7">
    <location>
        <begin position="45"/>
        <end position="142"/>
    </location>
</feature>
<keyword evidence="2" id="KW-0813">Transport</keyword>